<reference evidence="2 3" key="1">
    <citation type="journal article" date="2023" name="Nucleic Acids Res.">
        <title>The hologenome of Daphnia magna reveals possible DNA methylation and microbiome-mediated evolution of the host genome.</title>
        <authorList>
            <person name="Chaturvedi A."/>
            <person name="Li X."/>
            <person name="Dhandapani V."/>
            <person name="Marshall H."/>
            <person name="Kissane S."/>
            <person name="Cuenca-Cambronero M."/>
            <person name="Asole G."/>
            <person name="Calvet F."/>
            <person name="Ruiz-Romero M."/>
            <person name="Marangio P."/>
            <person name="Guigo R."/>
            <person name="Rago D."/>
            <person name="Mirbahai L."/>
            <person name="Eastwood N."/>
            <person name="Colbourne J.K."/>
            <person name="Zhou J."/>
            <person name="Mallon E."/>
            <person name="Orsini L."/>
        </authorList>
    </citation>
    <scope>NUCLEOTIDE SEQUENCE [LARGE SCALE GENOMIC DNA]</scope>
    <source>
        <strain evidence="2">LRV0_1</strain>
    </source>
</reference>
<feature type="compositionally biased region" description="Basic residues" evidence="1">
    <location>
        <begin position="1"/>
        <end position="22"/>
    </location>
</feature>
<accession>A0ABR0ASG8</accession>
<protein>
    <submittedName>
        <fullName evidence="2">Uncharacterized protein</fullName>
    </submittedName>
</protein>
<evidence type="ECO:0000313" key="3">
    <source>
        <dbReference type="Proteomes" id="UP001234178"/>
    </source>
</evidence>
<sequence>MGFRDHQHKPKNPRKFSRKINRRTTVGAKIAGRHISEQVSEREFFRRACLWHYKNNALHTDLPRSRSKIDRDPDHDQKIDRRSDRLRLIGDRIGDQKK</sequence>
<organism evidence="2 3">
    <name type="scientific">Daphnia magna</name>
    <dbReference type="NCBI Taxonomy" id="35525"/>
    <lineage>
        <taxon>Eukaryota</taxon>
        <taxon>Metazoa</taxon>
        <taxon>Ecdysozoa</taxon>
        <taxon>Arthropoda</taxon>
        <taxon>Crustacea</taxon>
        <taxon>Branchiopoda</taxon>
        <taxon>Diplostraca</taxon>
        <taxon>Cladocera</taxon>
        <taxon>Anomopoda</taxon>
        <taxon>Daphniidae</taxon>
        <taxon>Daphnia</taxon>
    </lineage>
</organism>
<comment type="caution">
    <text evidence="2">The sequence shown here is derived from an EMBL/GenBank/DDBJ whole genome shotgun (WGS) entry which is preliminary data.</text>
</comment>
<gene>
    <name evidence="2" type="ORF">OUZ56_017218</name>
</gene>
<feature type="region of interest" description="Disordered" evidence="1">
    <location>
        <begin position="1"/>
        <end position="25"/>
    </location>
</feature>
<evidence type="ECO:0000256" key="1">
    <source>
        <dbReference type="SAM" id="MobiDB-lite"/>
    </source>
</evidence>
<feature type="region of interest" description="Disordered" evidence="1">
    <location>
        <begin position="63"/>
        <end position="98"/>
    </location>
</feature>
<keyword evidence="3" id="KW-1185">Reference proteome</keyword>
<dbReference type="Proteomes" id="UP001234178">
    <property type="component" value="Unassembled WGS sequence"/>
</dbReference>
<dbReference type="EMBL" id="JAOYFB010000038">
    <property type="protein sequence ID" value="KAK4028055.1"/>
    <property type="molecule type" value="Genomic_DNA"/>
</dbReference>
<evidence type="ECO:0000313" key="2">
    <source>
        <dbReference type="EMBL" id="KAK4028055.1"/>
    </source>
</evidence>
<proteinExistence type="predicted"/>
<name>A0ABR0ASG8_9CRUS</name>